<organism evidence="1 2">
    <name type="scientific">Aspergillus pseudotamarii</name>
    <dbReference type="NCBI Taxonomy" id="132259"/>
    <lineage>
        <taxon>Eukaryota</taxon>
        <taxon>Fungi</taxon>
        <taxon>Dikarya</taxon>
        <taxon>Ascomycota</taxon>
        <taxon>Pezizomycotina</taxon>
        <taxon>Eurotiomycetes</taxon>
        <taxon>Eurotiomycetidae</taxon>
        <taxon>Eurotiales</taxon>
        <taxon>Aspergillaceae</taxon>
        <taxon>Aspergillus</taxon>
        <taxon>Aspergillus subgen. Circumdati</taxon>
    </lineage>
</organism>
<keyword evidence="2" id="KW-1185">Reference proteome</keyword>
<gene>
    <name evidence="1" type="ORF">BDV38DRAFT_252289</name>
</gene>
<dbReference type="GeneID" id="43639316"/>
<name>A0A5N6SPZ8_ASPPS</name>
<dbReference type="Proteomes" id="UP000325672">
    <property type="component" value="Unassembled WGS sequence"/>
</dbReference>
<dbReference type="RefSeq" id="XP_031911496.1">
    <property type="nucleotide sequence ID" value="XM_032055106.1"/>
</dbReference>
<accession>A0A5N6SPZ8</accession>
<reference evidence="1 2" key="1">
    <citation type="submission" date="2019-04" db="EMBL/GenBank/DDBJ databases">
        <title>Friends and foes A comparative genomics study of 23 Aspergillus species from section Flavi.</title>
        <authorList>
            <consortium name="DOE Joint Genome Institute"/>
            <person name="Kjaerbolling I."/>
            <person name="Vesth T."/>
            <person name="Frisvad J.C."/>
            <person name="Nybo J.L."/>
            <person name="Theobald S."/>
            <person name="Kildgaard S."/>
            <person name="Isbrandt T."/>
            <person name="Kuo A."/>
            <person name="Sato A."/>
            <person name="Lyhne E.K."/>
            <person name="Kogle M.E."/>
            <person name="Wiebenga A."/>
            <person name="Kun R.S."/>
            <person name="Lubbers R.J."/>
            <person name="Makela M.R."/>
            <person name="Barry K."/>
            <person name="Chovatia M."/>
            <person name="Clum A."/>
            <person name="Daum C."/>
            <person name="Haridas S."/>
            <person name="He G."/>
            <person name="LaButti K."/>
            <person name="Lipzen A."/>
            <person name="Mondo S."/>
            <person name="Riley R."/>
            <person name="Salamov A."/>
            <person name="Simmons B.A."/>
            <person name="Magnuson J.K."/>
            <person name="Henrissat B."/>
            <person name="Mortensen U.H."/>
            <person name="Larsen T.O."/>
            <person name="Devries R.P."/>
            <person name="Grigoriev I.V."/>
            <person name="Machida M."/>
            <person name="Baker S.E."/>
            <person name="Andersen M.R."/>
        </authorList>
    </citation>
    <scope>NUCLEOTIDE SEQUENCE [LARGE SCALE GENOMIC DNA]</scope>
    <source>
        <strain evidence="1 2">CBS 117625</strain>
    </source>
</reference>
<dbReference type="EMBL" id="ML743593">
    <property type="protein sequence ID" value="KAE8135433.1"/>
    <property type="molecule type" value="Genomic_DNA"/>
</dbReference>
<dbReference type="AlphaFoldDB" id="A0A5N6SPZ8"/>
<sequence length="58" mass="6861">MSNFAPRRLCIRIFFFSFLLFLLLSLLLFVLVRCGFVQMLYFGSEGDAYPWVSRTWDG</sequence>
<protein>
    <submittedName>
        <fullName evidence="1">Uncharacterized protein</fullName>
    </submittedName>
</protein>
<evidence type="ECO:0000313" key="1">
    <source>
        <dbReference type="EMBL" id="KAE8135433.1"/>
    </source>
</evidence>
<proteinExistence type="predicted"/>
<evidence type="ECO:0000313" key="2">
    <source>
        <dbReference type="Proteomes" id="UP000325672"/>
    </source>
</evidence>
<feature type="non-terminal residue" evidence="1">
    <location>
        <position position="58"/>
    </location>
</feature>